<dbReference type="Gene3D" id="2.60.40.10">
    <property type="entry name" value="Immunoglobulins"/>
    <property type="match status" value="1"/>
</dbReference>
<dbReference type="InterPro" id="IPR032285">
    <property type="entry name" value="Metallophos_N"/>
</dbReference>
<dbReference type="EMBL" id="LT906468">
    <property type="protein sequence ID" value="SNV65619.1"/>
    <property type="molecule type" value="Genomic_DNA"/>
</dbReference>
<sequence length="529" mass="58861">MFGANNHKHMKKLYWSLLACLLTGTAFGQEMAKGTVFIDANANGRLDKKEAGLAGVSVSNGKEVVQTDKNGKYQIPVENDNIIFVIKPSGYALPVGADNQPKFYYIHKPNGSPALKYPGVTATGALPKSIDFALTVKEEPANFSAFVFGDPQAYTAEEMEFFKNGVVSEAKTRKGPLFGISLGDLVGDDLSLHPSYKQAIGQMGLPWFNVMGNHDMNYDVKEDKYADEGFEKAFGPANYSFNVGNAHFIVLDDIIYPHPETGKGYQGGLRQDQIDFVANDLKFVPKDKLIVLAYHIPLFQENEKSFRNEDRNQLFDILADYPNTLGLSAHTHYQQQNFLTADDGWKGSKPYHEYNVGTTSGDWYSGLPNEQGIPTSTMRDGTPKGYAILSIDGNHYKFDYKVVGKDDSYTIGLFGPAVVKAKYVGRYNVYANFFLGSARDQVRYRIDNADWIIMDRVEGEDPAYMKELLAYDGANTLVAGRRPSDPVQSAHLWKLKLPKLKAGKHVIEVEGVDMFGRTHSSKKEIEVVE</sequence>
<evidence type="ECO:0000259" key="2">
    <source>
        <dbReference type="Pfam" id="PF16370"/>
    </source>
</evidence>
<dbReference type="PANTHER" id="PTHR43143:SF6">
    <property type="entry name" value="BLL3016 PROTEIN"/>
    <property type="match status" value="1"/>
</dbReference>
<dbReference type="AlphaFoldDB" id="A0AAJ5C281"/>
<name>A0AAJ5C281_9SPHI</name>
<feature type="domain" description="Calcineurin-like phosphoesterase N-terminal" evidence="3">
    <location>
        <begin position="44"/>
        <end position="110"/>
    </location>
</feature>
<dbReference type="Gene3D" id="3.60.21.10">
    <property type="match status" value="1"/>
</dbReference>
<organism evidence="4 5">
    <name type="scientific">Sphingobacterium mizutaii</name>
    <dbReference type="NCBI Taxonomy" id="1010"/>
    <lineage>
        <taxon>Bacteria</taxon>
        <taxon>Pseudomonadati</taxon>
        <taxon>Bacteroidota</taxon>
        <taxon>Sphingobacteriia</taxon>
        <taxon>Sphingobacteriales</taxon>
        <taxon>Sphingobacteriaceae</taxon>
        <taxon>Sphingobacterium</taxon>
    </lineage>
</organism>
<dbReference type="InterPro" id="IPR051918">
    <property type="entry name" value="STPP_CPPED1"/>
</dbReference>
<dbReference type="Pfam" id="PF16371">
    <property type="entry name" value="MetallophosN"/>
    <property type="match status" value="1"/>
</dbReference>
<evidence type="ECO:0000259" key="1">
    <source>
        <dbReference type="Pfam" id="PF00149"/>
    </source>
</evidence>
<dbReference type="Pfam" id="PF16370">
    <property type="entry name" value="MetallophosC"/>
    <property type="match status" value="1"/>
</dbReference>
<accession>A0AAJ5C281</accession>
<reference evidence="4 5" key="1">
    <citation type="submission" date="2017-06" db="EMBL/GenBank/DDBJ databases">
        <authorList>
            <consortium name="Pathogen Informatics"/>
        </authorList>
    </citation>
    <scope>NUCLEOTIDE SEQUENCE [LARGE SCALE GENOMIC DNA]</scope>
    <source>
        <strain evidence="4 5">NCTC12149</strain>
    </source>
</reference>
<dbReference type="GO" id="GO:0016787">
    <property type="term" value="F:hydrolase activity"/>
    <property type="evidence" value="ECO:0007669"/>
    <property type="project" value="InterPro"/>
</dbReference>
<dbReference type="CDD" id="cd00838">
    <property type="entry name" value="MPP_superfamily"/>
    <property type="match status" value="1"/>
</dbReference>
<evidence type="ECO:0000313" key="4">
    <source>
        <dbReference type="EMBL" id="SNV65619.1"/>
    </source>
</evidence>
<dbReference type="SUPFAM" id="SSF56300">
    <property type="entry name" value="Metallo-dependent phosphatases"/>
    <property type="match status" value="1"/>
</dbReference>
<dbReference type="Pfam" id="PF00149">
    <property type="entry name" value="Metallophos"/>
    <property type="match status" value="1"/>
</dbReference>
<evidence type="ECO:0000259" key="3">
    <source>
        <dbReference type="Pfam" id="PF16371"/>
    </source>
</evidence>
<evidence type="ECO:0000313" key="5">
    <source>
        <dbReference type="Proteomes" id="UP000215355"/>
    </source>
</evidence>
<dbReference type="InterPro" id="IPR032288">
    <property type="entry name" value="Metallophos_C"/>
</dbReference>
<proteinExistence type="predicted"/>
<dbReference type="InterPro" id="IPR004843">
    <property type="entry name" value="Calcineurin-like_PHP"/>
</dbReference>
<dbReference type="PANTHER" id="PTHR43143">
    <property type="entry name" value="METALLOPHOSPHOESTERASE, CALCINEURIN SUPERFAMILY"/>
    <property type="match status" value="1"/>
</dbReference>
<feature type="domain" description="Calcineurin-like phosphoesterase" evidence="1">
    <location>
        <begin position="147"/>
        <end position="333"/>
    </location>
</feature>
<dbReference type="Proteomes" id="UP000215355">
    <property type="component" value="Chromosome 1"/>
</dbReference>
<dbReference type="InterPro" id="IPR029052">
    <property type="entry name" value="Metallo-depent_PP-like"/>
</dbReference>
<feature type="domain" description="Calcineurin-like phosphoesterase C-terminal" evidence="2">
    <location>
        <begin position="353"/>
        <end position="518"/>
    </location>
</feature>
<gene>
    <name evidence="4" type="ORF">SAMEA4412673_04038</name>
</gene>
<dbReference type="KEGG" id="smiz:4412673_04038"/>
<protein>
    <submittedName>
        <fullName evidence="4">Calcineurin-like phosphoesterase</fullName>
    </submittedName>
</protein>
<dbReference type="InterPro" id="IPR013783">
    <property type="entry name" value="Ig-like_fold"/>
</dbReference>